<dbReference type="SMART" id="SM00285">
    <property type="entry name" value="PBD"/>
    <property type="match status" value="1"/>
</dbReference>
<dbReference type="Proteomes" id="UP001231189">
    <property type="component" value="Unassembled WGS sequence"/>
</dbReference>
<dbReference type="Gene3D" id="1.10.555.10">
    <property type="entry name" value="Rho GTPase activation protein"/>
    <property type="match status" value="1"/>
</dbReference>
<feature type="region of interest" description="Disordered" evidence="2">
    <location>
        <begin position="320"/>
        <end position="341"/>
    </location>
</feature>
<dbReference type="GO" id="GO:0007165">
    <property type="term" value="P:signal transduction"/>
    <property type="evidence" value="ECO:0007669"/>
    <property type="project" value="InterPro"/>
</dbReference>
<feature type="domain" description="Rho-GAP" evidence="3">
    <location>
        <begin position="139"/>
        <end position="317"/>
    </location>
</feature>
<dbReference type="Gene3D" id="3.90.810.10">
    <property type="entry name" value="CRIB domain"/>
    <property type="match status" value="1"/>
</dbReference>
<organism evidence="4 5">
    <name type="scientific">Lolium multiflorum</name>
    <name type="common">Italian ryegrass</name>
    <name type="synonym">Lolium perenne subsp. multiflorum</name>
    <dbReference type="NCBI Taxonomy" id="4521"/>
    <lineage>
        <taxon>Eukaryota</taxon>
        <taxon>Viridiplantae</taxon>
        <taxon>Streptophyta</taxon>
        <taxon>Embryophyta</taxon>
        <taxon>Tracheophyta</taxon>
        <taxon>Spermatophyta</taxon>
        <taxon>Magnoliopsida</taxon>
        <taxon>Liliopsida</taxon>
        <taxon>Poales</taxon>
        <taxon>Poaceae</taxon>
        <taxon>BOP clade</taxon>
        <taxon>Pooideae</taxon>
        <taxon>Poodae</taxon>
        <taxon>Poeae</taxon>
        <taxon>Poeae Chloroplast Group 2 (Poeae type)</taxon>
        <taxon>Loliodinae</taxon>
        <taxon>Loliinae</taxon>
        <taxon>Lolium</taxon>
    </lineage>
</organism>
<dbReference type="SMART" id="SM00324">
    <property type="entry name" value="RhoGAP"/>
    <property type="match status" value="1"/>
</dbReference>
<dbReference type="SUPFAM" id="SSF48350">
    <property type="entry name" value="GTPase activation domain, GAP"/>
    <property type="match status" value="1"/>
</dbReference>
<dbReference type="Pfam" id="PF00786">
    <property type="entry name" value="PBD"/>
    <property type="match status" value="1"/>
</dbReference>
<keyword evidence="1" id="KW-0343">GTPase activation</keyword>
<dbReference type="InterPro" id="IPR000095">
    <property type="entry name" value="CRIB_dom"/>
</dbReference>
<dbReference type="AlphaFoldDB" id="A0AAD8RF04"/>
<dbReference type="PANTHER" id="PTHR23177:SF74">
    <property type="entry name" value="RHO GTPASE-ACTIVATING PROTEIN 3"/>
    <property type="match status" value="1"/>
</dbReference>
<evidence type="ECO:0000256" key="2">
    <source>
        <dbReference type="SAM" id="MobiDB-lite"/>
    </source>
</evidence>
<dbReference type="InterPro" id="IPR000198">
    <property type="entry name" value="RhoGAP_dom"/>
</dbReference>
<dbReference type="PROSITE" id="PS50238">
    <property type="entry name" value="RHOGAP"/>
    <property type="match status" value="1"/>
</dbReference>
<protein>
    <recommendedName>
        <fullName evidence="3">Rho-GAP domain-containing protein</fullName>
    </recommendedName>
</protein>
<dbReference type="EMBL" id="JAUUTY010000006">
    <property type="protein sequence ID" value="KAK1618894.1"/>
    <property type="molecule type" value="Genomic_DNA"/>
</dbReference>
<evidence type="ECO:0000313" key="5">
    <source>
        <dbReference type="Proteomes" id="UP001231189"/>
    </source>
</evidence>
<dbReference type="InterPro" id="IPR044785">
    <property type="entry name" value="RopGAP1-5"/>
</dbReference>
<name>A0AAD8RF04_LOLMU</name>
<dbReference type="InterPro" id="IPR036936">
    <property type="entry name" value="CRIB_dom_sf"/>
</dbReference>
<dbReference type="CDD" id="cd00132">
    <property type="entry name" value="CRIB"/>
    <property type="match status" value="1"/>
</dbReference>
<evidence type="ECO:0000256" key="1">
    <source>
        <dbReference type="ARBA" id="ARBA00022468"/>
    </source>
</evidence>
<comment type="caution">
    <text evidence="4">The sequence shown here is derived from an EMBL/GenBank/DDBJ whole genome shotgun (WGS) entry which is preliminary data.</text>
</comment>
<dbReference type="PANTHER" id="PTHR23177">
    <property type="entry name" value="MKIAA1688 PROTEIN"/>
    <property type="match status" value="1"/>
</dbReference>
<proteinExistence type="predicted"/>
<gene>
    <name evidence="4" type="ORF">QYE76_024411</name>
</gene>
<feature type="compositionally biased region" description="Low complexity" evidence="2">
    <location>
        <begin position="320"/>
        <end position="333"/>
    </location>
</feature>
<sequence length="467" mass="51269">MASPRIRFSRQIPLSCSDTEEEEEEEEEEDEEEQEEEGEAPVASPLILPSARGGGVSVVDMVAAALRRSLLLCSSVRAEEGGGAAASGMQIGRPTEVRHVSHVTFDRFVGFLGLPPDLEPEVPRPAPSASVSVFGVSPRSMQCSFDKRGNSVPTILLNMQRKLYLLGGLQAEGVFRINADNSQELHVREELNRGVVPDGVDLHCLTGLIKAWFRELPSGVLDSLTPEQVMHCNTEEECAVVASIVPPVEAALLDWAINLMADVVQHQNYNKMNARNIAMVFAPNMTQMADPLTALIHAVQVMNFLKTLILKTVKEREDSAAAARTSTSNSGSSSDRDEPQKLVNLNNPFICSSQENVERPMISGATLDHFLFRVEEALHHDAQASIGEPKKCGTGTVHDKRNNEFSPEENDFSCQDSSYANKLSNDSAEGLFDRFKFRKGVGRLCRNPVFQLSRSMKKSDEAEQTCA</sequence>
<reference evidence="4" key="1">
    <citation type="submission" date="2023-07" db="EMBL/GenBank/DDBJ databases">
        <title>A chromosome-level genome assembly of Lolium multiflorum.</title>
        <authorList>
            <person name="Chen Y."/>
            <person name="Copetti D."/>
            <person name="Kolliker R."/>
            <person name="Studer B."/>
        </authorList>
    </citation>
    <scope>NUCLEOTIDE SEQUENCE</scope>
    <source>
        <strain evidence="4">02402/16</strain>
        <tissue evidence="4">Leaf</tissue>
    </source>
</reference>
<dbReference type="FunFam" id="1.10.555.10:FF:000046">
    <property type="entry name" value="Rho GTPase-activating protein 5"/>
    <property type="match status" value="1"/>
</dbReference>
<evidence type="ECO:0000259" key="3">
    <source>
        <dbReference type="PROSITE" id="PS50238"/>
    </source>
</evidence>
<keyword evidence="5" id="KW-1185">Reference proteome</keyword>
<evidence type="ECO:0000313" key="4">
    <source>
        <dbReference type="EMBL" id="KAK1618894.1"/>
    </source>
</evidence>
<feature type="compositionally biased region" description="Acidic residues" evidence="2">
    <location>
        <begin position="18"/>
        <end position="39"/>
    </location>
</feature>
<dbReference type="Pfam" id="PF00620">
    <property type="entry name" value="RhoGAP"/>
    <property type="match status" value="1"/>
</dbReference>
<dbReference type="CDD" id="cd00159">
    <property type="entry name" value="RhoGAP"/>
    <property type="match status" value="1"/>
</dbReference>
<dbReference type="GO" id="GO:0005096">
    <property type="term" value="F:GTPase activator activity"/>
    <property type="evidence" value="ECO:0007669"/>
    <property type="project" value="UniProtKB-KW"/>
</dbReference>
<feature type="region of interest" description="Disordered" evidence="2">
    <location>
        <begin position="1"/>
        <end position="47"/>
    </location>
</feature>
<accession>A0AAD8RF04</accession>
<dbReference type="InterPro" id="IPR008936">
    <property type="entry name" value="Rho_GTPase_activation_prot"/>
</dbReference>